<reference evidence="11 12" key="1">
    <citation type="submission" date="2020-09" db="EMBL/GenBank/DDBJ databases">
        <title>De no assembly of potato wild relative species, Solanum commersonii.</title>
        <authorList>
            <person name="Cho K."/>
        </authorList>
    </citation>
    <scope>NUCLEOTIDE SEQUENCE [LARGE SCALE GENOMIC DNA]</scope>
    <source>
        <strain evidence="11">LZ3.2</strain>
        <tissue evidence="11">Leaf</tissue>
    </source>
</reference>
<keyword evidence="7" id="KW-0378">Hydrolase</keyword>
<evidence type="ECO:0000256" key="8">
    <source>
        <dbReference type="ARBA" id="ARBA00023180"/>
    </source>
</evidence>
<evidence type="ECO:0000256" key="1">
    <source>
        <dbReference type="ARBA" id="ARBA00004613"/>
    </source>
</evidence>
<gene>
    <name evidence="11" type="ORF">H5410_042752</name>
</gene>
<dbReference type="PANTHER" id="PTHR47967">
    <property type="entry name" value="OS07G0603500 PROTEIN-RELATED"/>
    <property type="match status" value="1"/>
</dbReference>
<dbReference type="InterPro" id="IPR034161">
    <property type="entry name" value="Pepsin-like_plant"/>
</dbReference>
<dbReference type="PANTHER" id="PTHR47967:SF51">
    <property type="entry name" value="PEPTIDASE A1 DOMAIN-CONTAINING PROTEIN"/>
    <property type="match status" value="1"/>
</dbReference>
<dbReference type="Proteomes" id="UP000824120">
    <property type="component" value="Chromosome 8"/>
</dbReference>
<evidence type="ECO:0000256" key="9">
    <source>
        <dbReference type="SAM" id="SignalP"/>
    </source>
</evidence>
<evidence type="ECO:0000256" key="7">
    <source>
        <dbReference type="ARBA" id="ARBA00022801"/>
    </source>
</evidence>
<keyword evidence="12" id="KW-1185">Reference proteome</keyword>
<dbReference type="OrthoDB" id="2747330at2759"/>
<dbReference type="FunFam" id="2.40.70.10:FF:000016">
    <property type="entry name" value="Probable aspartic protease At2g35615"/>
    <property type="match status" value="1"/>
</dbReference>
<keyword evidence="4" id="KW-0645">Protease</keyword>
<accession>A0A9J5XZH5</accession>
<evidence type="ECO:0000256" key="4">
    <source>
        <dbReference type="ARBA" id="ARBA00022670"/>
    </source>
</evidence>
<dbReference type="EMBL" id="JACXVP010000008">
    <property type="protein sequence ID" value="KAG5592238.1"/>
    <property type="molecule type" value="Genomic_DNA"/>
</dbReference>
<dbReference type="InterPro" id="IPR021109">
    <property type="entry name" value="Peptidase_aspartic_dom_sf"/>
</dbReference>
<dbReference type="InterPro" id="IPR032861">
    <property type="entry name" value="TAXi_N"/>
</dbReference>
<protein>
    <recommendedName>
        <fullName evidence="10">Peptidase A1 domain-containing protein</fullName>
    </recommendedName>
</protein>
<proteinExistence type="inferred from homology"/>
<feature type="domain" description="Peptidase A1" evidence="10">
    <location>
        <begin position="102"/>
        <end position="417"/>
    </location>
</feature>
<keyword evidence="8" id="KW-0325">Glycoprotein</keyword>
<dbReference type="PROSITE" id="PS51767">
    <property type="entry name" value="PEPTIDASE_A1"/>
    <property type="match status" value="2"/>
</dbReference>
<evidence type="ECO:0000256" key="5">
    <source>
        <dbReference type="ARBA" id="ARBA00022729"/>
    </source>
</evidence>
<feature type="signal peptide" evidence="9">
    <location>
        <begin position="1"/>
        <end position="18"/>
    </location>
</feature>
<dbReference type="Pfam" id="PF14543">
    <property type="entry name" value="TAXi_N"/>
    <property type="match status" value="2"/>
</dbReference>
<dbReference type="InterPro" id="IPR032799">
    <property type="entry name" value="TAXi_C"/>
</dbReference>
<dbReference type="CDD" id="cd05476">
    <property type="entry name" value="pepsin_A_like_plant"/>
    <property type="match status" value="2"/>
</dbReference>
<evidence type="ECO:0000256" key="3">
    <source>
        <dbReference type="ARBA" id="ARBA00022525"/>
    </source>
</evidence>
<dbReference type="GO" id="GO:0004190">
    <property type="term" value="F:aspartic-type endopeptidase activity"/>
    <property type="evidence" value="ECO:0007669"/>
    <property type="project" value="UniProtKB-KW"/>
</dbReference>
<comment type="similarity">
    <text evidence="2">Belongs to the peptidase A1 family.</text>
</comment>
<feature type="domain" description="Peptidase A1" evidence="10">
    <location>
        <begin position="481"/>
        <end position="841"/>
    </location>
</feature>
<dbReference type="GO" id="GO:0005576">
    <property type="term" value="C:extracellular region"/>
    <property type="evidence" value="ECO:0007669"/>
    <property type="project" value="UniProtKB-SubCell"/>
</dbReference>
<keyword evidence="6" id="KW-0064">Aspartyl protease</keyword>
<sequence>MNSKVFFLLSILAFLAFSQLALVSCRKAKTNHGLDGFTLDLIYWDSPLSPYYNPFITPSQHLRDAFQRSFSRVSFFTKASIHPTTLVNHTIQSDIIPEPGDYLMKIFIGTPPMKTYASLDTGSDLTWVQCKPCTHCYKQILPLFDPRKSSTDKTCDKKNVCEYEVQYGDGSYSNGDVASETFTFDSTSKKVDNISIPHVIFGCGHSNDGTFSNRTAGIVGLADSKISFINQLDKQIKGKFSYCLVPNNDLSPSSHPPNTTSKINFGSKAVVSGPNVLTTPIIQRDTDIFYYLYLESVSVGGKKLEFKSPQLMNSSSTANEDLGNIIIDSGSTIEHGPLPICYETKSIVNKIPKIVFHFKDADIELLPMNTFAKVDDLSCFSIVKGYSDFAIYGNLQQMNFLIGYDLAKTNHDLDGFTLDLIHRDSPLSPYYNPSITPSQRLRDACHRSFSRASFFTKASIHPTTPFKHNIQSDIVPIPAEYLMKISIGTPPRETFAIADTGSDLTWIQCKPCTECFDQIFPLFNPRKSSTYKIIGCHSKQCEEVGETVCVRKNVCQYEMHYGDNSYSVGDIASETFTFASTTSKTNKKVDNISIPQVIFGCGHDNGGTFNNFTSGIVGLGGSKVSFIKQLDKQIKGKFSYCLIPMDLSLPFSFDPNITSKINFGPKAVVSGPNVLTTPIIRKYPDTFYYLNLKSVSVGGKKLKYFKSSQLMSSSTAAADKDLGNIIIDSGTTLTIVPEEFYKKLESTLVEKIKGKRKKDPSDYFPLCYETKSVVNFPKIVFHFTDADVELLPMSTFAEVDENLTCLLIANGGVDGLAIYGNLAQMNFLVGYDLVNHKLSFLPTDCTKH</sequence>
<evidence type="ECO:0000256" key="2">
    <source>
        <dbReference type="ARBA" id="ARBA00007447"/>
    </source>
</evidence>
<dbReference type="FunFam" id="2.40.70.10:FF:000021">
    <property type="entry name" value="Aspartyl protease AED1"/>
    <property type="match status" value="1"/>
</dbReference>
<dbReference type="Pfam" id="PF14541">
    <property type="entry name" value="TAXi_C"/>
    <property type="match status" value="2"/>
</dbReference>
<feature type="chain" id="PRO_5039936064" description="Peptidase A1 domain-containing protein" evidence="9">
    <location>
        <begin position="19"/>
        <end position="848"/>
    </location>
</feature>
<evidence type="ECO:0000313" key="11">
    <source>
        <dbReference type="EMBL" id="KAG5592238.1"/>
    </source>
</evidence>
<name>A0A9J5XZH5_SOLCO</name>
<dbReference type="InterPro" id="IPR033121">
    <property type="entry name" value="PEPTIDASE_A1"/>
</dbReference>
<dbReference type="FunFam" id="2.40.70.10:FF:000050">
    <property type="entry name" value="Aspartic proteinase CDR1"/>
    <property type="match status" value="1"/>
</dbReference>
<dbReference type="InterPro" id="IPR001969">
    <property type="entry name" value="Aspartic_peptidase_AS"/>
</dbReference>
<dbReference type="InterPro" id="IPR051708">
    <property type="entry name" value="Plant_Aspart_Prot_A1"/>
</dbReference>
<evidence type="ECO:0000313" key="12">
    <source>
        <dbReference type="Proteomes" id="UP000824120"/>
    </source>
</evidence>
<dbReference type="GO" id="GO:0006508">
    <property type="term" value="P:proteolysis"/>
    <property type="evidence" value="ECO:0007669"/>
    <property type="project" value="UniProtKB-KW"/>
</dbReference>
<dbReference type="Gene3D" id="2.40.70.10">
    <property type="entry name" value="Acid Proteases"/>
    <property type="match status" value="5"/>
</dbReference>
<comment type="caution">
    <text evidence="11">The sequence shown here is derived from an EMBL/GenBank/DDBJ whole genome shotgun (WGS) entry which is preliminary data.</text>
</comment>
<keyword evidence="3" id="KW-0964">Secreted</keyword>
<comment type="subcellular location">
    <subcellularLocation>
        <location evidence="1">Secreted</location>
    </subcellularLocation>
</comment>
<dbReference type="PROSITE" id="PS51257">
    <property type="entry name" value="PROKAR_LIPOPROTEIN"/>
    <property type="match status" value="1"/>
</dbReference>
<evidence type="ECO:0000256" key="6">
    <source>
        <dbReference type="ARBA" id="ARBA00022750"/>
    </source>
</evidence>
<keyword evidence="5 9" id="KW-0732">Signal</keyword>
<evidence type="ECO:0000259" key="10">
    <source>
        <dbReference type="PROSITE" id="PS51767"/>
    </source>
</evidence>
<organism evidence="11 12">
    <name type="scientific">Solanum commersonii</name>
    <name type="common">Commerson's wild potato</name>
    <name type="synonym">Commerson's nightshade</name>
    <dbReference type="NCBI Taxonomy" id="4109"/>
    <lineage>
        <taxon>Eukaryota</taxon>
        <taxon>Viridiplantae</taxon>
        <taxon>Streptophyta</taxon>
        <taxon>Embryophyta</taxon>
        <taxon>Tracheophyta</taxon>
        <taxon>Spermatophyta</taxon>
        <taxon>Magnoliopsida</taxon>
        <taxon>eudicotyledons</taxon>
        <taxon>Gunneridae</taxon>
        <taxon>Pentapetalae</taxon>
        <taxon>asterids</taxon>
        <taxon>lamiids</taxon>
        <taxon>Solanales</taxon>
        <taxon>Solanaceae</taxon>
        <taxon>Solanoideae</taxon>
        <taxon>Solaneae</taxon>
        <taxon>Solanum</taxon>
    </lineage>
</organism>
<dbReference type="PROSITE" id="PS00141">
    <property type="entry name" value="ASP_PROTEASE"/>
    <property type="match status" value="1"/>
</dbReference>
<dbReference type="SUPFAM" id="SSF50630">
    <property type="entry name" value="Acid proteases"/>
    <property type="match status" value="2"/>
</dbReference>
<dbReference type="AlphaFoldDB" id="A0A9J5XZH5"/>